<dbReference type="AlphaFoldDB" id="A0A7J9HIJ8"/>
<gene>
    <name evidence="1" type="ORF">Gohar_025287</name>
</gene>
<dbReference type="EMBL" id="JABFAD010000009">
    <property type="protein sequence ID" value="MBA0809651.1"/>
    <property type="molecule type" value="Genomic_DNA"/>
</dbReference>
<dbReference type="Proteomes" id="UP000593560">
    <property type="component" value="Unassembled WGS sequence"/>
</dbReference>
<reference evidence="1 2" key="1">
    <citation type="journal article" date="2019" name="Genome Biol. Evol.">
        <title>Insights into the evolution of the New World diploid cottons (Gossypium, subgenus Houzingenia) based on genome sequencing.</title>
        <authorList>
            <person name="Grover C.E."/>
            <person name="Arick M.A. 2nd"/>
            <person name="Thrash A."/>
            <person name="Conover J.L."/>
            <person name="Sanders W.S."/>
            <person name="Peterson D.G."/>
            <person name="Frelichowski J.E."/>
            <person name="Scheffler J.A."/>
            <person name="Scheffler B.E."/>
            <person name="Wendel J.F."/>
        </authorList>
    </citation>
    <scope>NUCLEOTIDE SEQUENCE [LARGE SCALE GENOMIC DNA]</scope>
    <source>
        <strain evidence="1">0</strain>
        <tissue evidence="1">Leaf</tissue>
    </source>
</reference>
<organism evidence="1 2">
    <name type="scientific">Gossypium harknessii</name>
    <dbReference type="NCBI Taxonomy" id="34285"/>
    <lineage>
        <taxon>Eukaryota</taxon>
        <taxon>Viridiplantae</taxon>
        <taxon>Streptophyta</taxon>
        <taxon>Embryophyta</taxon>
        <taxon>Tracheophyta</taxon>
        <taxon>Spermatophyta</taxon>
        <taxon>Magnoliopsida</taxon>
        <taxon>eudicotyledons</taxon>
        <taxon>Gunneridae</taxon>
        <taxon>Pentapetalae</taxon>
        <taxon>rosids</taxon>
        <taxon>malvids</taxon>
        <taxon>Malvales</taxon>
        <taxon>Malvaceae</taxon>
        <taxon>Malvoideae</taxon>
        <taxon>Gossypium</taxon>
    </lineage>
</organism>
<proteinExistence type="predicted"/>
<accession>A0A7J9HIJ8</accession>
<dbReference type="PANTHER" id="PTHR44516">
    <property type="entry name" value="2-METHYL-6-PHYTYL-1,4-HYDROQUINONE METHYLTRANSFERASE, CHLOROPLASTIC"/>
    <property type="match status" value="1"/>
</dbReference>
<keyword evidence="2" id="KW-1185">Reference proteome</keyword>
<dbReference type="InterPro" id="IPR044649">
    <property type="entry name" value="MPBQ/MSBQ_MT"/>
</dbReference>
<protein>
    <recommendedName>
        <fullName evidence="3">Methyltransferase</fullName>
    </recommendedName>
</protein>
<dbReference type="PANTHER" id="PTHR44516:SF11">
    <property type="entry name" value="2-METHYL-6-PHYTYL-1,4-HYDROQUINONE METHYLTRANSFERASE 2, CHLOROPLASTIC"/>
    <property type="match status" value="1"/>
</dbReference>
<sequence length="126" mass="14488">MGYNHIMNLGYWIEDMRDDALEPTDLNDRNIVVVNIGRGTNFTTLGMMEPFKECNIIEGDVNLPFPTNYVNRYVSTGSYISNRLIELSVYMKRTIRCKILEVGICNTHNPYPSPEQGYKALPEFTD</sequence>
<dbReference type="OrthoDB" id="1001454at2759"/>
<dbReference type="GO" id="GO:0051741">
    <property type="term" value="F:2-methyl-6-phytyl-1,4-benzoquinone methyltransferase activity"/>
    <property type="evidence" value="ECO:0007669"/>
    <property type="project" value="InterPro"/>
</dbReference>
<evidence type="ECO:0008006" key="3">
    <source>
        <dbReference type="Google" id="ProtNLM"/>
    </source>
</evidence>
<comment type="caution">
    <text evidence="1">The sequence shown here is derived from an EMBL/GenBank/DDBJ whole genome shotgun (WGS) entry which is preliminary data.</text>
</comment>
<name>A0A7J9HIJ8_9ROSI</name>
<evidence type="ECO:0000313" key="2">
    <source>
        <dbReference type="Proteomes" id="UP000593560"/>
    </source>
</evidence>
<evidence type="ECO:0000313" key="1">
    <source>
        <dbReference type="EMBL" id="MBA0809651.1"/>
    </source>
</evidence>